<dbReference type="AlphaFoldDB" id="F6SWB6"/>
<dbReference type="InterPro" id="IPR036770">
    <property type="entry name" value="Ankyrin_rpt-contain_sf"/>
</dbReference>
<reference evidence="12" key="1">
    <citation type="journal article" date="2002" name="Science">
        <title>The draft genome of Ciona intestinalis: insights into chordate and vertebrate origins.</title>
        <authorList>
            <person name="Dehal P."/>
            <person name="Satou Y."/>
            <person name="Campbell R.K."/>
            <person name="Chapman J."/>
            <person name="Degnan B."/>
            <person name="De Tomaso A."/>
            <person name="Davidson B."/>
            <person name="Di Gregorio A."/>
            <person name="Gelpke M."/>
            <person name="Goodstein D.M."/>
            <person name="Harafuji N."/>
            <person name="Hastings K.E."/>
            <person name="Ho I."/>
            <person name="Hotta K."/>
            <person name="Huang W."/>
            <person name="Kawashima T."/>
            <person name="Lemaire P."/>
            <person name="Martinez D."/>
            <person name="Meinertzhagen I.A."/>
            <person name="Necula S."/>
            <person name="Nonaka M."/>
            <person name="Putnam N."/>
            <person name="Rash S."/>
            <person name="Saiga H."/>
            <person name="Satake M."/>
            <person name="Terry A."/>
            <person name="Yamada L."/>
            <person name="Wang H.G."/>
            <person name="Awazu S."/>
            <person name="Azumi K."/>
            <person name="Boore J."/>
            <person name="Branno M."/>
            <person name="Chin-Bow S."/>
            <person name="DeSantis R."/>
            <person name="Doyle S."/>
            <person name="Francino P."/>
            <person name="Keys D.N."/>
            <person name="Haga S."/>
            <person name="Hayashi H."/>
            <person name="Hino K."/>
            <person name="Imai K.S."/>
            <person name="Inaba K."/>
            <person name="Kano S."/>
            <person name="Kobayashi K."/>
            <person name="Kobayashi M."/>
            <person name="Lee B.I."/>
            <person name="Makabe K.W."/>
            <person name="Manohar C."/>
            <person name="Matassi G."/>
            <person name="Medina M."/>
            <person name="Mochizuki Y."/>
            <person name="Mount S."/>
            <person name="Morishita T."/>
            <person name="Miura S."/>
            <person name="Nakayama A."/>
            <person name="Nishizaka S."/>
            <person name="Nomoto H."/>
            <person name="Ohta F."/>
            <person name="Oishi K."/>
            <person name="Rigoutsos I."/>
            <person name="Sano M."/>
            <person name="Sasaki A."/>
            <person name="Sasakura Y."/>
            <person name="Shoguchi E."/>
            <person name="Shin-i T."/>
            <person name="Spagnuolo A."/>
            <person name="Stainier D."/>
            <person name="Suzuki M.M."/>
            <person name="Tassy O."/>
            <person name="Takatori N."/>
            <person name="Tokuoka M."/>
            <person name="Yagi K."/>
            <person name="Yoshizaki F."/>
            <person name="Wada S."/>
            <person name="Zhang C."/>
            <person name="Hyatt P.D."/>
            <person name="Larimer F."/>
            <person name="Detter C."/>
            <person name="Doggett N."/>
            <person name="Glavina T."/>
            <person name="Hawkins T."/>
            <person name="Richardson P."/>
            <person name="Lucas S."/>
            <person name="Kohara Y."/>
            <person name="Levine M."/>
            <person name="Satoh N."/>
            <person name="Rokhsar D.S."/>
        </authorList>
    </citation>
    <scope>NUCLEOTIDE SEQUENCE [LARGE SCALE GENOMIC DNA]</scope>
</reference>
<reference evidence="11" key="4">
    <citation type="submission" date="2025-09" db="UniProtKB">
        <authorList>
            <consortium name="Ensembl"/>
        </authorList>
    </citation>
    <scope>IDENTIFICATION</scope>
</reference>
<dbReference type="HOGENOM" id="CLU_026137_1_0_1"/>
<dbReference type="InterPro" id="IPR055285">
    <property type="entry name" value="ANKRD13_C"/>
</dbReference>
<evidence type="ECO:0000256" key="2">
    <source>
        <dbReference type="ARBA" id="ARBA00022737"/>
    </source>
</evidence>
<dbReference type="Gene3D" id="1.25.40.20">
    <property type="entry name" value="Ankyrin repeat-containing domain"/>
    <property type="match status" value="1"/>
</dbReference>
<dbReference type="Pfam" id="PF12796">
    <property type="entry name" value="Ank_2"/>
    <property type="match status" value="1"/>
</dbReference>
<reference evidence="11" key="3">
    <citation type="submission" date="2025-08" db="UniProtKB">
        <authorList>
            <consortium name="Ensembl"/>
        </authorList>
    </citation>
    <scope>IDENTIFICATION</scope>
</reference>
<dbReference type="PANTHER" id="PTHR12447">
    <property type="entry name" value="ANKYRIN REPEAT DOMAIN-CONTAINING PROTEIN 13"/>
    <property type="match status" value="1"/>
</dbReference>
<protein>
    <recommendedName>
        <fullName evidence="10">Ankyrin repeat domain-containing protein</fullName>
    </recommendedName>
</protein>
<dbReference type="GO" id="GO:0005737">
    <property type="term" value="C:cytoplasm"/>
    <property type="evidence" value="ECO:0000318"/>
    <property type="project" value="GO_Central"/>
</dbReference>
<dbReference type="FunFam" id="1.25.40.20:FF:000302">
    <property type="entry name" value="Ankyrin repeat containing protein"/>
    <property type="match status" value="1"/>
</dbReference>
<keyword evidence="4 8" id="KW-0040">ANK repeat</keyword>
<dbReference type="OMA" id="YPMHQSV"/>
<dbReference type="InParanoid" id="F6SWB6"/>
<keyword evidence="12" id="KW-1185">Reference proteome</keyword>
<feature type="region of interest" description="Disordered" evidence="9">
    <location>
        <begin position="310"/>
        <end position="335"/>
    </location>
</feature>
<dbReference type="FunCoup" id="F6SWB6">
    <property type="interactions" value="141"/>
</dbReference>
<keyword evidence="2" id="KW-0677">Repeat</keyword>
<evidence type="ECO:0000256" key="7">
    <source>
        <dbReference type="ARBA" id="ARBA00037107"/>
    </source>
</evidence>
<dbReference type="PROSITE" id="PS50088">
    <property type="entry name" value="ANK_REPEAT"/>
    <property type="match status" value="1"/>
</dbReference>
<evidence type="ECO:0000256" key="5">
    <source>
        <dbReference type="ARBA" id="ARBA00023136"/>
    </source>
</evidence>
<feature type="domain" description="Ankyrin repeat" evidence="10">
    <location>
        <begin position="166"/>
        <end position="436"/>
    </location>
</feature>
<proteinExistence type="predicted"/>
<dbReference type="Ensembl" id="ENSCINT00000014634.3">
    <property type="protein sequence ID" value="ENSCINP00000014634.3"/>
    <property type="gene ID" value="ENSCING00000007119.3"/>
</dbReference>
<dbReference type="InterPro" id="IPR002110">
    <property type="entry name" value="Ankyrin_rpt"/>
</dbReference>
<dbReference type="Proteomes" id="UP000008144">
    <property type="component" value="Chromosome 5"/>
</dbReference>
<evidence type="ECO:0000256" key="1">
    <source>
        <dbReference type="ARBA" id="ARBA00004586"/>
    </source>
</evidence>
<dbReference type="GO" id="GO:0005789">
    <property type="term" value="C:endoplasmic reticulum membrane"/>
    <property type="evidence" value="ECO:0007669"/>
    <property type="project" value="UniProtKB-SubCell"/>
</dbReference>
<evidence type="ECO:0000259" key="10">
    <source>
        <dbReference type="Pfam" id="PF11904"/>
    </source>
</evidence>
<evidence type="ECO:0000313" key="12">
    <source>
        <dbReference type="Proteomes" id="UP000008144"/>
    </source>
</evidence>
<keyword evidence="6" id="KW-0143">Chaperone</keyword>
<evidence type="ECO:0000256" key="8">
    <source>
        <dbReference type="PROSITE-ProRule" id="PRU00023"/>
    </source>
</evidence>
<feature type="repeat" description="ANK" evidence="8">
    <location>
        <begin position="49"/>
        <end position="81"/>
    </location>
</feature>
<dbReference type="Pfam" id="PF11904">
    <property type="entry name" value="ANKRD13_C"/>
    <property type="match status" value="1"/>
</dbReference>
<accession>F6SWB6</accession>
<dbReference type="PROSITE" id="PS50297">
    <property type="entry name" value="ANK_REP_REGION"/>
    <property type="match status" value="1"/>
</dbReference>
<reference evidence="11" key="2">
    <citation type="journal article" date="2008" name="Genome Biol.">
        <title>Improved genome assembly and evidence-based global gene model set for the chordate Ciona intestinalis: new insight into intron and operon populations.</title>
        <authorList>
            <person name="Satou Y."/>
            <person name="Mineta K."/>
            <person name="Ogasawara M."/>
            <person name="Sasakura Y."/>
            <person name="Shoguchi E."/>
            <person name="Ueno K."/>
            <person name="Yamada L."/>
            <person name="Matsumoto J."/>
            <person name="Wasserscheid J."/>
            <person name="Dewar K."/>
            <person name="Wiley G.B."/>
            <person name="Macmil S.L."/>
            <person name="Roe B.A."/>
            <person name="Zeller R.W."/>
            <person name="Hastings K.E."/>
            <person name="Lemaire P."/>
            <person name="Lindquist E."/>
            <person name="Endo T."/>
            <person name="Hotta K."/>
            <person name="Inaba K."/>
        </authorList>
    </citation>
    <scope>NUCLEOTIDE SEQUENCE [LARGE SCALE GENOMIC DNA]</scope>
    <source>
        <strain evidence="11">wild type</strain>
    </source>
</reference>
<evidence type="ECO:0000313" key="11">
    <source>
        <dbReference type="Ensembl" id="ENSCINP00000014634.3"/>
    </source>
</evidence>
<dbReference type="GO" id="GO:0005102">
    <property type="term" value="F:signaling receptor binding"/>
    <property type="evidence" value="ECO:0000318"/>
    <property type="project" value="GO_Central"/>
</dbReference>
<keyword evidence="5" id="KW-0472">Membrane</keyword>
<sequence>MSQTNSSSQHRAPELGLHELVFENNISQLSKKLNVKKENENFEEVRDHHGNTPLHLAVMLGHKECVQLLLKHGHEINVKNHYGWTPLQEAVSYGDRQTITSLYRFLRKQKKNSMKKQKPEIREALQALGGDFYMEMRWDFQSWIPFVSRILPSDTCHIYRSGHRIRMDSTLEDFSERRWIRGDISIIIDFAADGEPDVLLLDNKNKIYQHMKQTTVQEREASIEEEVDISMSTDIVDAAMKTKESVIESVNSGWIFTHHKAEKIGQFNADFYRISNLMLVTRKRREHLSEEDIKKNKMLRDAISKGEDAGKILDECEDSSDPERRQSLPAPEPSKITWKQYNNHRNSDPCLGRHRKEKLNTKRFEASLGMSAEFPVRLENLLPIFAALGTKAKLFSKLKDFVTLRLPSGFPVRIDIPVFPTVKAVTFPQFEFRSSIPSSMFTVPSTYKEEPSWFEKS</sequence>
<evidence type="ECO:0000256" key="4">
    <source>
        <dbReference type="ARBA" id="ARBA00023043"/>
    </source>
</evidence>
<comment type="subcellular location">
    <subcellularLocation>
        <location evidence="1">Endoplasmic reticulum membrane</location>
    </subcellularLocation>
</comment>
<evidence type="ECO:0000256" key="9">
    <source>
        <dbReference type="SAM" id="MobiDB-lite"/>
    </source>
</evidence>
<dbReference type="GeneTree" id="ENSGT00950000182928"/>
<dbReference type="EMBL" id="EAAA01002155">
    <property type="status" value="NOT_ANNOTATED_CDS"/>
    <property type="molecule type" value="Genomic_DNA"/>
</dbReference>
<keyword evidence="3" id="KW-0256">Endoplasmic reticulum</keyword>
<dbReference type="PANTHER" id="PTHR12447:SF25">
    <property type="entry name" value="ANKYRIN REPEAT DOMAIN-CONTAINING PROTEIN 13C"/>
    <property type="match status" value="1"/>
</dbReference>
<evidence type="ECO:0000256" key="6">
    <source>
        <dbReference type="ARBA" id="ARBA00023186"/>
    </source>
</evidence>
<comment type="function">
    <text evidence="7">Acts as a molecular chaperone for G protein-coupled receptors, regulating their biogenesis and exit from the ER.</text>
</comment>
<dbReference type="SMART" id="SM00248">
    <property type="entry name" value="ANK"/>
    <property type="match status" value="2"/>
</dbReference>
<dbReference type="InterPro" id="IPR021832">
    <property type="entry name" value="ANKRD13"/>
</dbReference>
<name>F6SWB6_CIOIN</name>
<evidence type="ECO:0000256" key="3">
    <source>
        <dbReference type="ARBA" id="ARBA00022824"/>
    </source>
</evidence>
<organism evidence="11 12">
    <name type="scientific">Ciona intestinalis</name>
    <name type="common">Transparent sea squirt</name>
    <name type="synonym">Ascidia intestinalis</name>
    <dbReference type="NCBI Taxonomy" id="7719"/>
    <lineage>
        <taxon>Eukaryota</taxon>
        <taxon>Metazoa</taxon>
        <taxon>Chordata</taxon>
        <taxon>Tunicata</taxon>
        <taxon>Ascidiacea</taxon>
        <taxon>Phlebobranchia</taxon>
        <taxon>Cionidae</taxon>
        <taxon>Ciona</taxon>
    </lineage>
</organism>
<dbReference type="SUPFAM" id="SSF48403">
    <property type="entry name" value="Ankyrin repeat"/>
    <property type="match status" value="1"/>
</dbReference>
<dbReference type="STRING" id="7719.ENSCINP00000014634"/>